<evidence type="ECO:0000313" key="10">
    <source>
        <dbReference type="EMBL" id="MFC6723972.1"/>
    </source>
</evidence>
<comment type="caution">
    <text evidence="10">The sequence shown here is derived from an EMBL/GenBank/DDBJ whole genome shotgun (WGS) entry which is preliminary data.</text>
</comment>
<dbReference type="EMBL" id="JBHSWU010000077">
    <property type="protein sequence ID" value="MFC6723972.1"/>
    <property type="molecule type" value="Genomic_DNA"/>
</dbReference>
<evidence type="ECO:0000256" key="8">
    <source>
        <dbReference type="ARBA" id="ARBA00037998"/>
    </source>
</evidence>
<evidence type="ECO:0000256" key="2">
    <source>
        <dbReference type="ARBA" id="ARBA00022448"/>
    </source>
</evidence>
<dbReference type="AlphaFoldDB" id="A0ABD5RY79"/>
<sequence>MVEVNWMTAALLISPSEFVTYFLNGLSRGMILFLIASGLTLIFGLIGLINFAHGAMVALGGYATYMTVSTIGNFWLGIVAGALFVAVAGFLLEKTILHRLYEEPLLGFLGTFGIGLVIEQVLSYYFGDQSYSISSPFPGATDLLGIAYPTHRLFVILIGALVALVIGGLLSRTRLGLEIHATANEPSTAEILGVDSRRVYTITFVLGSVLAAVAGGLTAPITSIYPGIGTSYMLEAFLVIIVGGMGSFKGSFLVSLIVGQITAFGWLVLEPTYVQMAIFVAAMAFILYKPRGFFGKPEVFE</sequence>
<feature type="transmembrane region" description="Helical" evidence="9">
    <location>
        <begin position="72"/>
        <end position="92"/>
    </location>
</feature>
<evidence type="ECO:0000256" key="1">
    <source>
        <dbReference type="ARBA" id="ARBA00004651"/>
    </source>
</evidence>
<dbReference type="PANTHER" id="PTHR11795">
    <property type="entry name" value="BRANCHED-CHAIN AMINO ACID TRANSPORT SYSTEM PERMEASE PROTEIN LIVH"/>
    <property type="match status" value="1"/>
</dbReference>
<dbReference type="Pfam" id="PF02653">
    <property type="entry name" value="BPD_transp_2"/>
    <property type="match status" value="1"/>
</dbReference>
<name>A0ABD5RY79_9EURY</name>
<feature type="transmembrane region" description="Helical" evidence="9">
    <location>
        <begin position="6"/>
        <end position="24"/>
    </location>
</feature>
<dbReference type="Proteomes" id="UP001596328">
    <property type="component" value="Unassembled WGS sequence"/>
</dbReference>
<keyword evidence="7 9" id="KW-0472">Membrane</keyword>
<dbReference type="InterPro" id="IPR052157">
    <property type="entry name" value="BCAA_transport_permease"/>
</dbReference>
<feature type="transmembrane region" description="Helical" evidence="9">
    <location>
        <begin position="31"/>
        <end position="52"/>
    </location>
</feature>
<keyword evidence="11" id="KW-1185">Reference proteome</keyword>
<reference evidence="10 11" key="1">
    <citation type="journal article" date="2019" name="Int. J. Syst. Evol. Microbiol.">
        <title>The Global Catalogue of Microorganisms (GCM) 10K type strain sequencing project: providing services to taxonomists for standard genome sequencing and annotation.</title>
        <authorList>
            <consortium name="The Broad Institute Genomics Platform"/>
            <consortium name="The Broad Institute Genome Sequencing Center for Infectious Disease"/>
            <person name="Wu L."/>
            <person name="Ma J."/>
        </authorList>
    </citation>
    <scope>NUCLEOTIDE SEQUENCE [LARGE SCALE GENOMIC DNA]</scope>
    <source>
        <strain evidence="10 11">NBRC 111368</strain>
    </source>
</reference>
<evidence type="ECO:0000256" key="7">
    <source>
        <dbReference type="ARBA" id="ARBA00023136"/>
    </source>
</evidence>
<dbReference type="GO" id="GO:0005886">
    <property type="term" value="C:plasma membrane"/>
    <property type="evidence" value="ECO:0007669"/>
    <property type="project" value="UniProtKB-SubCell"/>
</dbReference>
<keyword evidence="5" id="KW-0029">Amino-acid transport</keyword>
<evidence type="ECO:0000256" key="3">
    <source>
        <dbReference type="ARBA" id="ARBA00022475"/>
    </source>
</evidence>
<evidence type="ECO:0000256" key="9">
    <source>
        <dbReference type="SAM" id="Phobius"/>
    </source>
</evidence>
<dbReference type="GO" id="GO:0006865">
    <property type="term" value="P:amino acid transport"/>
    <property type="evidence" value="ECO:0007669"/>
    <property type="project" value="UniProtKB-KW"/>
</dbReference>
<proteinExistence type="inferred from homology"/>
<organism evidence="10 11">
    <name type="scientific">Halobium palmae</name>
    <dbReference type="NCBI Taxonomy" id="1776492"/>
    <lineage>
        <taxon>Archaea</taxon>
        <taxon>Methanobacteriati</taxon>
        <taxon>Methanobacteriota</taxon>
        <taxon>Stenosarchaea group</taxon>
        <taxon>Halobacteria</taxon>
        <taxon>Halobacteriales</taxon>
        <taxon>Haloferacaceae</taxon>
        <taxon>Halobium</taxon>
    </lineage>
</organism>
<feature type="transmembrane region" description="Helical" evidence="9">
    <location>
        <begin position="199"/>
        <end position="218"/>
    </location>
</feature>
<evidence type="ECO:0000256" key="4">
    <source>
        <dbReference type="ARBA" id="ARBA00022692"/>
    </source>
</evidence>
<protein>
    <submittedName>
        <fullName evidence="10">Branched-chain amino acid ABC transporter permease</fullName>
    </submittedName>
</protein>
<feature type="transmembrane region" description="Helical" evidence="9">
    <location>
        <begin position="104"/>
        <end position="126"/>
    </location>
</feature>
<feature type="transmembrane region" description="Helical" evidence="9">
    <location>
        <begin position="146"/>
        <end position="170"/>
    </location>
</feature>
<keyword evidence="2" id="KW-0813">Transport</keyword>
<dbReference type="PANTHER" id="PTHR11795:SF442">
    <property type="entry name" value="ABC TRANSPORTER ATP-BINDING PROTEIN"/>
    <property type="match status" value="1"/>
</dbReference>
<keyword evidence="4 9" id="KW-0812">Transmembrane</keyword>
<accession>A0ABD5RY79</accession>
<keyword evidence="3" id="KW-1003">Cell membrane</keyword>
<evidence type="ECO:0000313" key="11">
    <source>
        <dbReference type="Proteomes" id="UP001596328"/>
    </source>
</evidence>
<evidence type="ECO:0000256" key="5">
    <source>
        <dbReference type="ARBA" id="ARBA00022970"/>
    </source>
</evidence>
<comment type="subcellular location">
    <subcellularLocation>
        <location evidence="1">Cell membrane</location>
        <topology evidence="1">Multi-pass membrane protein</topology>
    </subcellularLocation>
</comment>
<gene>
    <name evidence="10" type="ORF">ACFQE1_06215</name>
</gene>
<evidence type="ECO:0000256" key="6">
    <source>
        <dbReference type="ARBA" id="ARBA00022989"/>
    </source>
</evidence>
<dbReference type="CDD" id="cd06582">
    <property type="entry name" value="TM_PBP1_LivH_like"/>
    <property type="match status" value="1"/>
</dbReference>
<dbReference type="InterPro" id="IPR001851">
    <property type="entry name" value="ABC_transp_permease"/>
</dbReference>
<feature type="transmembrane region" description="Helical" evidence="9">
    <location>
        <begin position="273"/>
        <end position="288"/>
    </location>
</feature>
<comment type="similarity">
    <text evidence="8">Belongs to the binding-protein-dependent transport system permease family. LivHM subfamily.</text>
</comment>
<keyword evidence="6 9" id="KW-1133">Transmembrane helix</keyword>